<protein>
    <recommendedName>
        <fullName evidence="1">non-specific serine/threonine protein kinase</fullName>
        <ecNumber evidence="1">2.7.11.1</ecNumber>
    </recommendedName>
</protein>
<dbReference type="RefSeq" id="WP_357786066.1">
    <property type="nucleotide sequence ID" value="NZ_JBFAKC010000010.1"/>
</dbReference>
<dbReference type="InterPro" id="IPR011009">
    <property type="entry name" value="Kinase-like_dom_sf"/>
</dbReference>
<dbReference type="PROSITE" id="PS50011">
    <property type="entry name" value="PROTEIN_KINASE_DOM"/>
    <property type="match status" value="1"/>
</dbReference>
<dbReference type="Gene3D" id="1.10.510.10">
    <property type="entry name" value="Transferase(Phosphotransferase) domain 1"/>
    <property type="match status" value="1"/>
</dbReference>
<dbReference type="GO" id="GO:0016301">
    <property type="term" value="F:kinase activity"/>
    <property type="evidence" value="ECO:0007669"/>
    <property type="project" value="UniProtKB-KW"/>
</dbReference>
<keyword evidence="6 7" id="KW-0067">ATP-binding</keyword>
<feature type="compositionally biased region" description="Basic and acidic residues" evidence="8">
    <location>
        <begin position="486"/>
        <end position="500"/>
    </location>
</feature>
<evidence type="ECO:0000256" key="4">
    <source>
        <dbReference type="ARBA" id="ARBA00022741"/>
    </source>
</evidence>
<evidence type="ECO:0000256" key="6">
    <source>
        <dbReference type="ARBA" id="ARBA00022840"/>
    </source>
</evidence>
<feature type="compositionally biased region" description="Low complexity" evidence="8">
    <location>
        <begin position="608"/>
        <end position="632"/>
    </location>
</feature>
<keyword evidence="2" id="KW-0723">Serine/threonine-protein kinase</keyword>
<dbReference type="PROSITE" id="PS00108">
    <property type="entry name" value="PROTEIN_KINASE_ST"/>
    <property type="match status" value="1"/>
</dbReference>
<name>A0ABV3FXV3_9NOCA</name>
<keyword evidence="5 10" id="KW-0418">Kinase</keyword>
<proteinExistence type="predicted"/>
<feature type="compositionally biased region" description="Basic and acidic residues" evidence="8">
    <location>
        <begin position="451"/>
        <end position="467"/>
    </location>
</feature>
<feature type="compositionally biased region" description="Low complexity" evidence="8">
    <location>
        <begin position="711"/>
        <end position="723"/>
    </location>
</feature>
<keyword evidence="4 7" id="KW-0547">Nucleotide-binding</keyword>
<dbReference type="SMART" id="SM00220">
    <property type="entry name" value="S_TKc"/>
    <property type="match status" value="1"/>
</dbReference>
<dbReference type="EC" id="2.7.11.1" evidence="1"/>
<organism evidence="10 11">
    <name type="scientific">Nocardia aurea</name>
    <dbReference type="NCBI Taxonomy" id="2144174"/>
    <lineage>
        <taxon>Bacteria</taxon>
        <taxon>Bacillati</taxon>
        <taxon>Actinomycetota</taxon>
        <taxon>Actinomycetes</taxon>
        <taxon>Mycobacteriales</taxon>
        <taxon>Nocardiaceae</taxon>
        <taxon>Nocardia</taxon>
    </lineage>
</organism>
<accession>A0ABV3FXV3</accession>
<evidence type="ECO:0000256" key="7">
    <source>
        <dbReference type="PROSITE-ProRule" id="PRU10141"/>
    </source>
</evidence>
<gene>
    <name evidence="10" type="ORF">AB0I48_22100</name>
</gene>
<feature type="compositionally biased region" description="Pro residues" evidence="8">
    <location>
        <begin position="639"/>
        <end position="659"/>
    </location>
</feature>
<keyword evidence="11" id="KW-1185">Reference proteome</keyword>
<evidence type="ECO:0000256" key="3">
    <source>
        <dbReference type="ARBA" id="ARBA00022679"/>
    </source>
</evidence>
<evidence type="ECO:0000256" key="2">
    <source>
        <dbReference type="ARBA" id="ARBA00022527"/>
    </source>
</evidence>
<sequence length="733" mass="77097">MQLQVGANFAGYVIERCLGTGGMGSVYLARHPRLERSVALKLMTDGFNADPKVRAAFDREVSVAARLDHPNIVAVYDRSGPEDDALWLTMRYIAGGDAGELLEASPRGLTPEHAVRIVGDAAEALDFAHDQGVVHRDVKPANLMVEYGPRDEIRALLTDFGIARTRDDTVTMSSISASFAYAAPERFSNLADHRSDIYSLGCTLYHLLTGTYPFPRDDQAAVIAAHLTARPPSPRALRPDLPAEFDAVIATALAKKPHRRYPSCGALAEAARDALSSVAIPQLVSVPDVARDVDSAAVSRKRTRPLPTPDGDRGDEGPESSLRPKSTGAEDVPREAAADIPREARARVESVEPPVGLRRESAPTDRGEFPGVPSLPESGSSERVEFESASGDRPSPESVSPHESGPDPVAPTPNALTANDRGVEPVGARRLHTTLPDPDLPNAESSTADLPDPHQPDPHQLDPHQPDPHQLNPDLSGSHQLDPDLPDPHQLDHHQRDPHQLDPTLPDYDQPESDPSEPGDSNPPALEADPSNRDAVAPPSPTRSTDPPTLGRRRVLVATVVGTIVCAVGLAVATALMRAPDDIPATPSPVPAVPAGLPGRSATPTAEPVVVQPGPTRTTRPPTASPPAESSALDVVELPAPPPDGSNPIQPPAPVPLSPPTEDAAAEVGRPGSNTATPPPTSDQQPVTSTTVPPTTAEPTTTPTIPPSTTPPTTGVPPSTTATEVPISTTVPG</sequence>
<feature type="compositionally biased region" description="Basic and acidic residues" evidence="8">
    <location>
        <begin position="357"/>
        <end position="368"/>
    </location>
</feature>
<dbReference type="EMBL" id="JBFAKC010000010">
    <property type="protein sequence ID" value="MEV0710265.1"/>
    <property type="molecule type" value="Genomic_DNA"/>
</dbReference>
<dbReference type="PANTHER" id="PTHR43289">
    <property type="entry name" value="MITOGEN-ACTIVATED PROTEIN KINASE KINASE KINASE 20-RELATED"/>
    <property type="match status" value="1"/>
</dbReference>
<feature type="compositionally biased region" description="Basic and acidic residues" evidence="8">
    <location>
        <begin position="331"/>
        <end position="350"/>
    </location>
</feature>
<evidence type="ECO:0000313" key="11">
    <source>
        <dbReference type="Proteomes" id="UP001551695"/>
    </source>
</evidence>
<evidence type="ECO:0000256" key="1">
    <source>
        <dbReference type="ARBA" id="ARBA00012513"/>
    </source>
</evidence>
<dbReference type="Gene3D" id="3.30.200.20">
    <property type="entry name" value="Phosphorylase Kinase, domain 1"/>
    <property type="match status" value="1"/>
</dbReference>
<dbReference type="SUPFAM" id="SSF56112">
    <property type="entry name" value="Protein kinase-like (PK-like)"/>
    <property type="match status" value="1"/>
</dbReference>
<keyword evidence="3" id="KW-0808">Transferase</keyword>
<reference evidence="10 11" key="1">
    <citation type="submission" date="2024-06" db="EMBL/GenBank/DDBJ databases">
        <title>The Natural Products Discovery Center: Release of the First 8490 Sequenced Strains for Exploring Actinobacteria Biosynthetic Diversity.</title>
        <authorList>
            <person name="Kalkreuter E."/>
            <person name="Kautsar S.A."/>
            <person name="Yang D."/>
            <person name="Bader C.D."/>
            <person name="Teijaro C.N."/>
            <person name="Fluegel L."/>
            <person name="Davis C.M."/>
            <person name="Simpson J.R."/>
            <person name="Lauterbach L."/>
            <person name="Steele A.D."/>
            <person name="Gui C."/>
            <person name="Meng S."/>
            <person name="Li G."/>
            <person name="Viehrig K."/>
            <person name="Ye F."/>
            <person name="Su P."/>
            <person name="Kiefer A.F."/>
            <person name="Nichols A."/>
            <person name="Cepeda A.J."/>
            <person name="Yan W."/>
            <person name="Fan B."/>
            <person name="Jiang Y."/>
            <person name="Adhikari A."/>
            <person name="Zheng C.-J."/>
            <person name="Schuster L."/>
            <person name="Cowan T.M."/>
            <person name="Smanski M.J."/>
            <person name="Chevrette M.G."/>
            <person name="De Carvalho L.P.S."/>
            <person name="Shen B."/>
        </authorList>
    </citation>
    <scope>NUCLEOTIDE SEQUENCE [LARGE SCALE GENOMIC DNA]</scope>
    <source>
        <strain evidence="10 11">NPDC050403</strain>
    </source>
</reference>
<evidence type="ECO:0000256" key="5">
    <source>
        <dbReference type="ARBA" id="ARBA00022777"/>
    </source>
</evidence>
<feature type="compositionally biased region" description="Low complexity" evidence="8">
    <location>
        <begin position="686"/>
        <end position="703"/>
    </location>
</feature>
<feature type="binding site" evidence="7">
    <location>
        <position position="41"/>
    </location>
    <ligand>
        <name>ATP</name>
        <dbReference type="ChEBI" id="CHEBI:30616"/>
    </ligand>
</feature>
<evidence type="ECO:0000256" key="8">
    <source>
        <dbReference type="SAM" id="MobiDB-lite"/>
    </source>
</evidence>
<feature type="domain" description="Protein kinase" evidence="9">
    <location>
        <begin position="12"/>
        <end position="275"/>
    </location>
</feature>
<feature type="region of interest" description="Disordered" evidence="8">
    <location>
        <begin position="582"/>
        <end position="733"/>
    </location>
</feature>
<dbReference type="PANTHER" id="PTHR43289:SF6">
    <property type="entry name" value="SERINE_THREONINE-PROTEIN KINASE NEKL-3"/>
    <property type="match status" value="1"/>
</dbReference>
<dbReference type="InterPro" id="IPR008271">
    <property type="entry name" value="Ser/Thr_kinase_AS"/>
</dbReference>
<comment type="caution">
    <text evidence="10">The sequence shown here is derived from an EMBL/GenBank/DDBJ whole genome shotgun (WGS) entry which is preliminary data.</text>
</comment>
<evidence type="ECO:0000259" key="9">
    <source>
        <dbReference type="PROSITE" id="PS50011"/>
    </source>
</evidence>
<dbReference type="Proteomes" id="UP001551695">
    <property type="component" value="Unassembled WGS sequence"/>
</dbReference>
<dbReference type="InterPro" id="IPR000719">
    <property type="entry name" value="Prot_kinase_dom"/>
</dbReference>
<dbReference type="InterPro" id="IPR017441">
    <property type="entry name" value="Protein_kinase_ATP_BS"/>
</dbReference>
<evidence type="ECO:0000313" key="10">
    <source>
        <dbReference type="EMBL" id="MEV0710265.1"/>
    </source>
</evidence>
<dbReference type="PROSITE" id="PS00107">
    <property type="entry name" value="PROTEIN_KINASE_ATP"/>
    <property type="match status" value="1"/>
</dbReference>
<dbReference type="CDD" id="cd14014">
    <property type="entry name" value="STKc_PknB_like"/>
    <property type="match status" value="1"/>
</dbReference>
<dbReference type="Pfam" id="PF00069">
    <property type="entry name" value="Pkinase"/>
    <property type="match status" value="1"/>
</dbReference>
<feature type="region of interest" description="Disordered" evidence="8">
    <location>
        <begin position="294"/>
        <end position="550"/>
    </location>
</feature>